<keyword evidence="1" id="KW-0472">Membrane</keyword>
<dbReference type="RefSeq" id="WP_266340810.1">
    <property type="nucleotide sequence ID" value="NZ_JAPKNK010000012.1"/>
</dbReference>
<organism evidence="2 3">
    <name type="scientific">Kaistia nematophila</name>
    <dbReference type="NCBI Taxonomy" id="2994654"/>
    <lineage>
        <taxon>Bacteria</taxon>
        <taxon>Pseudomonadati</taxon>
        <taxon>Pseudomonadota</taxon>
        <taxon>Alphaproteobacteria</taxon>
        <taxon>Hyphomicrobiales</taxon>
        <taxon>Kaistiaceae</taxon>
        <taxon>Kaistia</taxon>
    </lineage>
</organism>
<evidence type="ECO:0008006" key="4">
    <source>
        <dbReference type="Google" id="ProtNLM"/>
    </source>
</evidence>
<keyword evidence="1" id="KW-1133">Transmembrane helix</keyword>
<keyword evidence="1" id="KW-0812">Transmembrane</keyword>
<name>A0A9X3E6X9_9HYPH</name>
<evidence type="ECO:0000313" key="2">
    <source>
        <dbReference type="EMBL" id="MCX5571852.1"/>
    </source>
</evidence>
<feature type="transmembrane region" description="Helical" evidence="1">
    <location>
        <begin position="6"/>
        <end position="29"/>
    </location>
</feature>
<dbReference type="Proteomes" id="UP001144805">
    <property type="component" value="Unassembled WGS sequence"/>
</dbReference>
<evidence type="ECO:0000256" key="1">
    <source>
        <dbReference type="SAM" id="Phobius"/>
    </source>
</evidence>
<dbReference type="AlphaFoldDB" id="A0A9X3E6X9"/>
<evidence type="ECO:0000313" key="3">
    <source>
        <dbReference type="Proteomes" id="UP001144805"/>
    </source>
</evidence>
<feature type="transmembrane region" description="Helical" evidence="1">
    <location>
        <begin position="72"/>
        <end position="96"/>
    </location>
</feature>
<protein>
    <recommendedName>
        <fullName evidence="4">Two pore domain potassium channel family protein</fullName>
    </recommendedName>
</protein>
<feature type="transmembrane region" description="Helical" evidence="1">
    <location>
        <begin position="128"/>
        <end position="151"/>
    </location>
</feature>
<keyword evidence="3" id="KW-1185">Reference proteome</keyword>
<proteinExistence type="predicted"/>
<accession>A0A9X3E6X9</accession>
<gene>
    <name evidence="2" type="ORF">OSH07_21815</name>
</gene>
<reference evidence="2" key="1">
    <citation type="submission" date="2022-11" db="EMBL/GenBank/DDBJ databases">
        <title>Biodiversity and phylogenetic relationships of bacteria.</title>
        <authorList>
            <person name="Machado R.A.R."/>
            <person name="Bhat A."/>
            <person name="Loulou A."/>
            <person name="Kallel S."/>
        </authorList>
    </citation>
    <scope>NUCLEOTIDE SEQUENCE</scope>
    <source>
        <strain evidence="2">K-TC2</strain>
    </source>
</reference>
<sequence>MIALHILACLAGVLLLVLYFRSIVVVALLNSKAHDVIERSARRGAVAIVQRFIHPSADYADIQRRQAWIMPIFVLLAVVTWFLLVQIAFTGILWGLRIEPDLWRALSASGSALSTLGYLTPSTLAGEYLAVFQAAIGLAVVMLLFTFVPGYQAAVQTRERQVGWLYARTDDEATGDRYLDWLTTAKGDIDISKGWEDWEDWFRGMRETHTLSPILSYVPSIYRGTSWIASAASVLDAATAVVACLGKNAPDEARICRREGAKTMRLIAAALDTGEPSRPSAAKHQESERFDSLHAILAEAGLPVGDKAESFRSYVALRAEYAPFISHIAAATLTPMTLLDAAGLIGSRTAATAEPATVGAV</sequence>
<comment type="caution">
    <text evidence="2">The sequence shown here is derived from an EMBL/GenBank/DDBJ whole genome shotgun (WGS) entry which is preliminary data.</text>
</comment>
<dbReference type="EMBL" id="JAPKNK010000012">
    <property type="protein sequence ID" value="MCX5571852.1"/>
    <property type="molecule type" value="Genomic_DNA"/>
</dbReference>